<comment type="similarity">
    <text evidence="10">Belongs to the TonB-dependent receptor family.</text>
</comment>
<dbReference type="InterPro" id="IPR008969">
    <property type="entry name" value="CarboxyPept-like_regulatory"/>
</dbReference>
<dbReference type="PROSITE" id="PS52016">
    <property type="entry name" value="TONB_DEPENDENT_REC_3"/>
    <property type="match status" value="1"/>
</dbReference>
<dbReference type="SUPFAM" id="SSF49464">
    <property type="entry name" value="Carboxypeptidase regulatory domain-like"/>
    <property type="match status" value="1"/>
</dbReference>
<dbReference type="InterPro" id="IPR036942">
    <property type="entry name" value="Beta-barrel_TonB_sf"/>
</dbReference>
<sequence>MTKSILTLIFLGTSLLTEATTLKGRITDPSGEGLPGVNVFIKDTYDGATTDRYGNYSFDTYETGEQTLVASFIGYKKHEETIDLSKTIALNIELKEEVNRLSGVTITAGSFEASDEKKAVVLKPLDIAMTAGALADIPGALSKLPGTTTNGETGRLFVRGGTAAETQAFIDGILVHSFYTPAPNNVPSRSRFSPFLFKGTFFSTGGYSAEYGQALSSVLSLNSNDIADETRTDLSFMTVGMDASHTQKWENGSAYGQVNYTNLDPYMGLIDQAYDWEDGYTSQSGTFMLRQKLSKHDMLKVYTNYDHSAFVVNQPSINHSDNDHTDMVNNNFYLNTSYKRAIGENSTAYIGTSYGRTYTDVIFNEAHVKDTQQSVHTKGYFTSDINSISVKVGGEVISTKHEENTVIENGETFIPDYSNHLSAGFAEADYYLTNSLTVRGGLRYSHYSMFSESAISPRLSMALKTGENAQLSWAYGKFHQLPTRDLLLRSQQMSYERADHYMMSYQTINNGRTFRSEVYYKHYDDLVKFDGNDPYNPTTFNNNGGGYARGIDLFWRDSKTFKNVDYWVSYSYIDTERDFRDYPYQAKPTFAAGHNFAIVYKHFIPDIRTQIGASFTYNNGRPYNNPNEDDFNGNRTKHYADLSFNFAYLFKPNFIVYASASNLLGRDNVFGYEYADNANSNGVYESRAVGQPAKRFYFIGLFITLTKDKNKNNLENL</sequence>
<organism evidence="12 13">
    <name type="scientific">Reichenbachiella faecimaris</name>
    <dbReference type="NCBI Taxonomy" id="692418"/>
    <lineage>
        <taxon>Bacteria</taxon>
        <taxon>Pseudomonadati</taxon>
        <taxon>Bacteroidota</taxon>
        <taxon>Cytophagia</taxon>
        <taxon>Cytophagales</taxon>
        <taxon>Reichenbachiellaceae</taxon>
        <taxon>Reichenbachiella</taxon>
    </lineage>
</organism>
<dbReference type="RefSeq" id="WP_176214835.1">
    <property type="nucleotide sequence ID" value="NZ_FWYF01000004.1"/>
</dbReference>
<keyword evidence="5" id="KW-0732">Signal</keyword>
<evidence type="ECO:0000256" key="10">
    <source>
        <dbReference type="PROSITE-ProRule" id="PRU01360"/>
    </source>
</evidence>
<evidence type="ECO:0000256" key="8">
    <source>
        <dbReference type="ARBA" id="ARBA00023170"/>
    </source>
</evidence>
<evidence type="ECO:0000256" key="2">
    <source>
        <dbReference type="ARBA" id="ARBA00022448"/>
    </source>
</evidence>
<dbReference type="Gene3D" id="2.60.40.1120">
    <property type="entry name" value="Carboxypeptidase-like, regulatory domain"/>
    <property type="match status" value="1"/>
</dbReference>
<protein>
    <submittedName>
        <fullName evidence="12">Outer membrane cobalamin receptor protein</fullName>
    </submittedName>
</protein>
<dbReference type="PANTHER" id="PTHR30069">
    <property type="entry name" value="TONB-DEPENDENT OUTER MEMBRANE RECEPTOR"/>
    <property type="match status" value="1"/>
</dbReference>
<keyword evidence="9 10" id="KW-0998">Cell outer membrane</keyword>
<proteinExistence type="inferred from homology"/>
<name>A0A1W2GN84_REIFA</name>
<dbReference type="SUPFAM" id="SSF56935">
    <property type="entry name" value="Porins"/>
    <property type="match status" value="1"/>
</dbReference>
<evidence type="ECO:0000256" key="5">
    <source>
        <dbReference type="ARBA" id="ARBA00022729"/>
    </source>
</evidence>
<evidence type="ECO:0000256" key="4">
    <source>
        <dbReference type="ARBA" id="ARBA00022692"/>
    </source>
</evidence>
<accession>A0A1W2GN84</accession>
<keyword evidence="8 12" id="KW-0675">Receptor</keyword>
<dbReference type="InterPro" id="IPR039426">
    <property type="entry name" value="TonB-dep_rcpt-like"/>
</dbReference>
<dbReference type="InterPro" id="IPR000531">
    <property type="entry name" value="Beta-barrel_TonB"/>
</dbReference>
<dbReference type="Pfam" id="PF00593">
    <property type="entry name" value="TonB_dep_Rec_b-barrel"/>
    <property type="match status" value="1"/>
</dbReference>
<keyword evidence="3 10" id="KW-1134">Transmembrane beta strand</keyword>
<dbReference type="GO" id="GO:0009279">
    <property type="term" value="C:cell outer membrane"/>
    <property type="evidence" value="ECO:0007669"/>
    <property type="project" value="UniProtKB-SubCell"/>
</dbReference>
<dbReference type="Pfam" id="PF13715">
    <property type="entry name" value="CarbopepD_reg_2"/>
    <property type="match status" value="1"/>
</dbReference>
<comment type="subcellular location">
    <subcellularLocation>
        <location evidence="1 10">Cell outer membrane</location>
        <topology evidence="1 10">Multi-pass membrane protein</topology>
    </subcellularLocation>
</comment>
<dbReference type="Proteomes" id="UP000192472">
    <property type="component" value="Unassembled WGS sequence"/>
</dbReference>
<evidence type="ECO:0000313" key="12">
    <source>
        <dbReference type="EMBL" id="SMD38107.1"/>
    </source>
</evidence>
<gene>
    <name evidence="12" type="ORF">SAMN04488029_3637</name>
</gene>
<keyword evidence="13" id="KW-1185">Reference proteome</keyword>
<evidence type="ECO:0000256" key="3">
    <source>
        <dbReference type="ARBA" id="ARBA00022452"/>
    </source>
</evidence>
<keyword evidence="2 10" id="KW-0813">Transport</keyword>
<evidence type="ECO:0000259" key="11">
    <source>
        <dbReference type="Pfam" id="PF00593"/>
    </source>
</evidence>
<reference evidence="12 13" key="1">
    <citation type="submission" date="2017-04" db="EMBL/GenBank/DDBJ databases">
        <authorList>
            <person name="Afonso C.L."/>
            <person name="Miller P.J."/>
            <person name="Scott M.A."/>
            <person name="Spackman E."/>
            <person name="Goraichik I."/>
            <person name="Dimitrov K.M."/>
            <person name="Suarez D.L."/>
            <person name="Swayne D.E."/>
        </authorList>
    </citation>
    <scope>NUCLEOTIDE SEQUENCE [LARGE SCALE GENOMIC DNA]</scope>
    <source>
        <strain evidence="12 13">DSM 26133</strain>
    </source>
</reference>
<evidence type="ECO:0000313" key="13">
    <source>
        <dbReference type="Proteomes" id="UP000192472"/>
    </source>
</evidence>
<evidence type="ECO:0000256" key="7">
    <source>
        <dbReference type="ARBA" id="ARBA00023136"/>
    </source>
</evidence>
<feature type="domain" description="TonB-dependent receptor-like beta-barrel" evidence="11">
    <location>
        <begin position="302"/>
        <end position="663"/>
    </location>
</feature>
<dbReference type="STRING" id="692418.SAMN04488029_3637"/>
<dbReference type="EMBL" id="FWYF01000004">
    <property type="protein sequence ID" value="SMD38107.1"/>
    <property type="molecule type" value="Genomic_DNA"/>
</dbReference>
<dbReference type="GO" id="GO:0015344">
    <property type="term" value="F:siderophore uptake transmembrane transporter activity"/>
    <property type="evidence" value="ECO:0007669"/>
    <property type="project" value="TreeGrafter"/>
</dbReference>
<evidence type="ECO:0000256" key="1">
    <source>
        <dbReference type="ARBA" id="ARBA00004571"/>
    </source>
</evidence>
<keyword evidence="7 10" id="KW-0472">Membrane</keyword>
<keyword evidence="6" id="KW-0798">TonB box</keyword>
<dbReference type="Gene3D" id="2.40.170.20">
    <property type="entry name" value="TonB-dependent receptor, beta-barrel domain"/>
    <property type="match status" value="1"/>
</dbReference>
<evidence type="ECO:0000256" key="9">
    <source>
        <dbReference type="ARBA" id="ARBA00023237"/>
    </source>
</evidence>
<dbReference type="GO" id="GO:0044718">
    <property type="term" value="P:siderophore transmembrane transport"/>
    <property type="evidence" value="ECO:0007669"/>
    <property type="project" value="TreeGrafter"/>
</dbReference>
<dbReference type="AlphaFoldDB" id="A0A1W2GN84"/>
<evidence type="ECO:0000256" key="6">
    <source>
        <dbReference type="ARBA" id="ARBA00023077"/>
    </source>
</evidence>
<dbReference type="PANTHER" id="PTHR30069:SF29">
    <property type="entry name" value="HEMOGLOBIN AND HEMOGLOBIN-HAPTOGLOBIN-BINDING PROTEIN 1-RELATED"/>
    <property type="match status" value="1"/>
</dbReference>
<keyword evidence="4 10" id="KW-0812">Transmembrane</keyword>